<feature type="domain" description="Peptidase M28" evidence="5">
    <location>
        <begin position="7"/>
        <end position="91"/>
    </location>
</feature>
<evidence type="ECO:0000313" key="7">
    <source>
        <dbReference type="EMBL" id="KAF3516296.1"/>
    </source>
</evidence>
<protein>
    <recommendedName>
        <fullName evidence="9">Peptidase M28 domain-containing protein</fullName>
    </recommendedName>
</protein>
<evidence type="ECO:0000256" key="1">
    <source>
        <dbReference type="ARBA" id="ARBA00001947"/>
    </source>
</evidence>
<dbReference type="PANTHER" id="PTHR12147:SF22">
    <property type="entry name" value="ENDOPLASMIC RETICULUM METALLOPEPTIDASE 1"/>
    <property type="match status" value="1"/>
</dbReference>
<comment type="subcellular location">
    <subcellularLocation>
        <location evidence="2">Endoplasmic reticulum membrane</location>
        <topology evidence="2">Multi-pass membrane protein</topology>
    </subcellularLocation>
</comment>
<organism evidence="7 8">
    <name type="scientific">Brassica cretica</name>
    <name type="common">Mustard</name>
    <dbReference type="NCBI Taxonomy" id="69181"/>
    <lineage>
        <taxon>Eukaryota</taxon>
        <taxon>Viridiplantae</taxon>
        <taxon>Streptophyta</taxon>
        <taxon>Embryophyta</taxon>
        <taxon>Tracheophyta</taxon>
        <taxon>Spermatophyta</taxon>
        <taxon>Magnoliopsida</taxon>
        <taxon>eudicotyledons</taxon>
        <taxon>Gunneridae</taxon>
        <taxon>Pentapetalae</taxon>
        <taxon>rosids</taxon>
        <taxon>malvids</taxon>
        <taxon>Brassicales</taxon>
        <taxon>Brassicaceae</taxon>
        <taxon>Brassiceae</taxon>
        <taxon>Brassica</taxon>
    </lineage>
</organism>
<comment type="cofactor">
    <cofactor evidence="1">
        <name>Zn(2+)</name>
        <dbReference type="ChEBI" id="CHEBI:29105"/>
    </cofactor>
</comment>
<dbReference type="PANTHER" id="PTHR12147">
    <property type="entry name" value="METALLOPEPTIDASE M28 FAMILY MEMBER"/>
    <property type="match status" value="1"/>
</dbReference>
<dbReference type="SUPFAM" id="SSF53187">
    <property type="entry name" value="Zn-dependent exopeptidases"/>
    <property type="match status" value="1"/>
</dbReference>
<proteinExistence type="inferred from homology"/>
<keyword evidence="8" id="KW-1185">Reference proteome</keyword>
<dbReference type="InterPro" id="IPR045175">
    <property type="entry name" value="M28_fam"/>
</dbReference>
<dbReference type="Pfam" id="PF22248">
    <property type="entry name" value="ERMP1_C"/>
    <property type="match status" value="1"/>
</dbReference>
<evidence type="ECO:0000259" key="5">
    <source>
        <dbReference type="Pfam" id="PF04389"/>
    </source>
</evidence>
<reference evidence="7 8" key="1">
    <citation type="journal article" date="2020" name="BMC Genomics">
        <title>Intraspecific diversification of the crop wild relative Brassica cretica Lam. using demographic model selection.</title>
        <authorList>
            <person name="Kioukis A."/>
            <person name="Michalopoulou V.A."/>
            <person name="Briers L."/>
            <person name="Pirintsos S."/>
            <person name="Studholme D.J."/>
            <person name="Pavlidis P."/>
            <person name="Sarris P.F."/>
        </authorList>
    </citation>
    <scope>NUCLEOTIDE SEQUENCE [LARGE SCALE GENOMIC DNA]</scope>
    <source>
        <strain evidence="8">cv. PFS-1207/04</strain>
    </source>
</reference>
<feature type="domain" description="Endoplasmic reticulum metallopeptidase 1-like C-terminal" evidence="6">
    <location>
        <begin position="103"/>
        <end position="206"/>
    </location>
</feature>
<dbReference type="InterPro" id="IPR007484">
    <property type="entry name" value="Peptidase_M28"/>
</dbReference>
<dbReference type="Pfam" id="PF04389">
    <property type="entry name" value="Peptidase_M28"/>
    <property type="match status" value="1"/>
</dbReference>
<accession>A0ABQ7AQC3</accession>
<dbReference type="InterPro" id="IPR053973">
    <property type="entry name" value="ERMP1-like_C"/>
</dbReference>
<dbReference type="Gene3D" id="3.40.630.10">
    <property type="entry name" value="Zn peptidases"/>
    <property type="match status" value="1"/>
</dbReference>
<evidence type="ECO:0000256" key="2">
    <source>
        <dbReference type="ARBA" id="ARBA00004477"/>
    </source>
</evidence>
<keyword evidence="4" id="KW-0256">Endoplasmic reticulum</keyword>
<evidence type="ECO:0000256" key="4">
    <source>
        <dbReference type="ARBA" id="ARBA00022824"/>
    </source>
</evidence>
<gene>
    <name evidence="7" type="ORF">DY000_02063200</name>
</gene>
<evidence type="ECO:0008006" key="9">
    <source>
        <dbReference type="Google" id="ProtNLM"/>
    </source>
</evidence>
<dbReference type="EMBL" id="QGKV02001556">
    <property type="protein sequence ID" value="KAF3516296.1"/>
    <property type="molecule type" value="Genomic_DNA"/>
</dbReference>
<comment type="similarity">
    <text evidence="3">Belongs to the peptidase M28 family.</text>
</comment>
<dbReference type="Proteomes" id="UP000266723">
    <property type="component" value="Unassembled WGS sequence"/>
</dbReference>
<evidence type="ECO:0000313" key="8">
    <source>
        <dbReference type="Proteomes" id="UP000266723"/>
    </source>
</evidence>
<evidence type="ECO:0000256" key="3">
    <source>
        <dbReference type="ARBA" id="ARBA00010918"/>
    </source>
</evidence>
<evidence type="ECO:0000259" key="6">
    <source>
        <dbReference type="Pfam" id="PF22248"/>
    </source>
</evidence>
<comment type="caution">
    <text evidence="7">The sequence shown here is derived from an EMBL/GenBank/DDBJ whole genome shotgun (WGS) entry which is preliminary data.</text>
</comment>
<sequence length="208" mass="22885">MHSLDTDASVLMNAHFDSPVNSPGAGDSSLLEVARLVVDSGWAPPQPIIFLFNGAEELFMLGSHGFMTQHKLKDTIGAFVNVEASGTGGIDTRKYVYQVQVFACQSLEEIWVSVLNVTGPLSRWSFADGKPPAPELPSGGPPSYILRLSGNSSEKWIFWLEANSKEELRVDLAVLDQRVDEETRHLKSLFPGWSDVIAYSSFLSTYSF</sequence>
<name>A0ABQ7AQC3_BRACR</name>